<accession>A0A7W0ADB5</accession>
<name>A0A7W0ADB5_9GAMM</name>
<evidence type="ECO:0000313" key="6">
    <source>
        <dbReference type="EMBL" id="MBA2778106.1"/>
    </source>
</evidence>
<dbReference type="PANTHER" id="PTHR47235:SF1">
    <property type="entry name" value="BLR6548 PROTEIN"/>
    <property type="match status" value="1"/>
</dbReference>
<dbReference type="PRINTS" id="PR00337">
    <property type="entry name" value="LEUILEVALBP"/>
</dbReference>
<sequence length="395" mass="42200">MKKCRLGGRLLCWQLVGVLGLLWLPFASAGELKMGLVAPLSGASASLGTGMREGIEARFAEVNAAGGVHGKRLVLLSRDDHYEPLRAAPETRQLIEEEEILASIGNVGTPTAIVTIPLHQQHQTLLYGAFTGAGGLRLEPPDRYVINYRASYVQETAAMIEGLLQAGIAPQEIAFFTQNDGYGDAGYIGGIRALEAHGFDDAQDLAHGRYTRNTRNIHQGLATILQAPVTPRAIIIVGTYGPAADFIREARTDLPEALFLNVSFVGSQALADELGEMAEGVIVTQVVPPLDADLPAVHAYRDALARHDQSAEPGFISLEGYLAASLFIKGLEAAGENPDREKLVDALLGLGEVDLGLGDPVSLGIGDHQASDAVWPTRIRHGHFELLDWSSGLLP</sequence>
<keyword evidence="3" id="KW-0732">Signal</keyword>
<dbReference type="PANTHER" id="PTHR47235">
    <property type="entry name" value="BLR6548 PROTEIN"/>
    <property type="match status" value="1"/>
</dbReference>
<evidence type="ECO:0000256" key="3">
    <source>
        <dbReference type="ARBA" id="ARBA00022729"/>
    </source>
</evidence>
<keyword evidence="2" id="KW-0813">Transport</keyword>
<reference evidence="6 8" key="2">
    <citation type="submission" date="2020-07" db="EMBL/GenBank/DDBJ databases">
        <title>Identification of Halomonas strains.</title>
        <authorList>
            <person name="Xiao Z."/>
            <person name="Shen J."/>
        </authorList>
    </citation>
    <scope>NUCLEOTIDE SEQUENCE [LARGE SCALE GENOMIC DNA]</scope>
    <source>
        <strain evidence="6 8">DSM 17331</strain>
    </source>
</reference>
<dbReference type="RefSeq" id="WP_181513613.1">
    <property type="nucleotide sequence ID" value="NZ_JABFUB010000003.1"/>
</dbReference>
<keyword evidence="4" id="KW-0029">Amino-acid transport</keyword>
<keyword evidence="9" id="KW-1185">Reference proteome</keyword>
<dbReference type="EMBL" id="JABFUB010000003">
    <property type="protein sequence ID" value="MCG6661115.1"/>
    <property type="molecule type" value="Genomic_DNA"/>
</dbReference>
<gene>
    <name evidence="6" type="ORF">H1D44_04250</name>
    <name evidence="7" type="ORF">HOP48_06060</name>
</gene>
<dbReference type="Gene3D" id="3.40.50.2300">
    <property type="match status" value="2"/>
</dbReference>
<evidence type="ECO:0000256" key="4">
    <source>
        <dbReference type="ARBA" id="ARBA00022970"/>
    </source>
</evidence>
<dbReference type="AlphaFoldDB" id="A0A7W0ADB5"/>
<dbReference type="SUPFAM" id="SSF53822">
    <property type="entry name" value="Periplasmic binding protein-like I"/>
    <property type="match status" value="1"/>
</dbReference>
<protein>
    <submittedName>
        <fullName evidence="6">ABC transporter substrate-binding protein</fullName>
    </submittedName>
</protein>
<dbReference type="InterPro" id="IPR028081">
    <property type="entry name" value="Leu-bd"/>
</dbReference>
<comment type="caution">
    <text evidence="6">The sequence shown here is derived from an EMBL/GenBank/DDBJ whole genome shotgun (WGS) entry which is preliminary data.</text>
</comment>
<dbReference type="InterPro" id="IPR028082">
    <property type="entry name" value="Peripla_BP_I"/>
</dbReference>
<evidence type="ECO:0000259" key="5">
    <source>
        <dbReference type="Pfam" id="PF13458"/>
    </source>
</evidence>
<dbReference type="EMBL" id="JACEFT010000003">
    <property type="protein sequence ID" value="MBA2778106.1"/>
    <property type="molecule type" value="Genomic_DNA"/>
</dbReference>
<proteinExistence type="inferred from homology"/>
<dbReference type="Proteomes" id="UP000814353">
    <property type="component" value="Unassembled WGS sequence"/>
</dbReference>
<evidence type="ECO:0000256" key="2">
    <source>
        <dbReference type="ARBA" id="ARBA00022448"/>
    </source>
</evidence>
<organism evidence="6 8">
    <name type="scientific">Billgrantia kenyensis</name>
    <dbReference type="NCBI Taxonomy" id="321266"/>
    <lineage>
        <taxon>Bacteria</taxon>
        <taxon>Pseudomonadati</taxon>
        <taxon>Pseudomonadota</taxon>
        <taxon>Gammaproteobacteria</taxon>
        <taxon>Oceanospirillales</taxon>
        <taxon>Halomonadaceae</taxon>
        <taxon>Billgrantia</taxon>
    </lineage>
</organism>
<dbReference type="Pfam" id="PF13458">
    <property type="entry name" value="Peripla_BP_6"/>
    <property type="match status" value="1"/>
</dbReference>
<evidence type="ECO:0000256" key="1">
    <source>
        <dbReference type="ARBA" id="ARBA00010062"/>
    </source>
</evidence>
<reference evidence="7 9" key="1">
    <citation type="submission" date="2020-05" db="EMBL/GenBank/DDBJ databases">
        <title>Comparative genomic analysis of denitrifying bacteria from Halomonas genus.</title>
        <authorList>
            <person name="Wang L."/>
            <person name="Shao Z."/>
        </authorList>
    </citation>
    <scope>NUCLEOTIDE SEQUENCE [LARGE SCALE GENOMIC DNA]</scope>
    <source>
        <strain evidence="7 9">DSM 17331</strain>
    </source>
</reference>
<dbReference type="InterPro" id="IPR000709">
    <property type="entry name" value="Leu_Ile_Val-bd"/>
</dbReference>
<dbReference type="GO" id="GO:0006865">
    <property type="term" value="P:amino acid transport"/>
    <property type="evidence" value="ECO:0007669"/>
    <property type="project" value="UniProtKB-KW"/>
</dbReference>
<evidence type="ECO:0000313" key="9">
    <source>
        <dbReference type="Proteomes" id="UP000814353"/>
    </source>
</evidence>
<dbReference type="CDD" id="cd19978">
    <property type="entry name" value="PBP1_ABC_ligand_binding-like"/>
    <property type="match status" value="1"/>
</dbReference>
<comment type="similarity">
    <text evidence="1">Belongs to the leucine-binding protein family.</text>
</comment>
<feature type="domain" description="Leucine-binding protein" evidence="5">
    <location>
        <begin position="32"/>
        <end position="380"/>
    </location>
</feature>
<evidence type="ECO:0000313" key="8">
    <source>
        <dbReference type="Proteomes" id="UP000518091"/>
    </source>
</evidence>
<dbReference type="Proteomes" id="UP000518091">
    <property type="component" value="Unassembled WGS sequence"/>
</dbReference>
<evidence type="ECO:0000313" key="7">
    <source>
        <dbReference type="EMBL" id="MCG6661115.1"/>
    </source>
</evidence>